<proteinExistence type="predicted"/>
<keyword evidence="2" id="KW-1185">Reference proteome</keyword>
<accession>A0ACB7RHT3</accession>
<sequence length="61" mass="7228">MVRSSQKKHQENLRRDSRPDANNAKRCSSADARVWEQKVAKWTNHPPNYQVGYLIYQKTIK</sequence>
<name>A0ACB7RHT3_HYAAI</name>
<dbReference type="EMBL" id="CM023489">
    <property type="protein sequence ID" value="KAH6922307.1"/>
    <property type="molecule type" value="Genomic_DNA"/>
</dbReference>
<gene>
    <name evidence="1" type="ORF">HPB50_012567</name>
</gene>
<reference evidence="1" key="1">
    <citation type="submission" date="2020-05" db="EMBL/GenBank/DDBJ databases">
        <title>Large-scale comparative analyses of tick genomes elucidate their genetic diversity and vector capacities.</title>
        <authorList>
            <person name="Jia N."/>
            <person name="Wang J."/>
            <person name="Shi W."/>
            <person name="Du L."/>
            <person name="Sun Y."/>
            <person name="Zhan W."/>
            <person name="Jiang J."/>
            <person name="Wang Q."/>
            <person name="Zhang B."/>
            <person name="Ji P."/>
            <person name="Sakyi L.B."/>
            <person name="Cui X."/>
            <person name="Yuan T."/>
            <person name="Jiang B."/>
            <person name="Yang W."/>
            <person name="Lam T.T.-Y."/>
            <person name="Chang Q."/>
            <person name="Ding S."/>
            <person name="Wang X."/>
            <person name="Zhu J."/>
            <person name="Ruan X."/>
            <person name="Zhao L."/>
            <person name="Wei J."/>
            <person name="Que T."/>
            <person name="Du C."/>
            <person name="Cheng J."/>
            <person name="Dai P."/>
            <person name="Han X."/>
            <person name="Huang E."/>
            <person name="Gao Y."/>
            <person name="Liu J."/>
            <person name="Shao H."/>
            <person name="Ye R."/>
            <person name="Li L."/>
            <person name="Wei W."/>
            <person name="Wang X."/>
            <person name="Wang C."/>
            <person name="Yang T."/>
            <person name="Huo Q."/>
            <person name="Li W."/>
            <person name="Guo W."/>
            <person name="Chen H."/>
            <person name="Zhou L."/>
            <person name="Ni X."/>
            <person name="Tian J."/>
            <person name="Zhou Y."/>
            <person name="Sheng Y."/>
            <person name="Liu T."/>
            <person name="Pan Y."/>
            <person name="Xia L."/>
            <person name="Li J."/>
            <person name="Zhao F."/>
            <person name="Cao W."/>
        </authorList>
    </citation>
    <scope>NUCLEOTIDE SEQUENCE</scope>
    <source>
        <strain evidence="1">Hyas-2018</strain>
    </source>
</reference>
<protein>
    <submittedName>
        <fullName evidence="1">Uncharacterized protein</fullName>
    </submittedName>
</protein>
<comment type="caution">
    <text evidence="1">The sequence shown here is derived from an EMBL/GenBank/DDBJ whole genome shotgun (WGS) entry which is preliminary data.</text>
</comment>
<organism evidence="1 2">
    <name type="scientific">Hyalomma asiaticum</name>
    <name type="common">Tick</name>
    <dbReference type="NCBI Taxonomy" id="266040"/>
    <lineage>
        <taxon>Eukaryota</taxon>
        <taxon>Metazoa</taxon>
        <taxon>Ecdysozoa</taxon>
        <taxon>Arthropoda</taxon>
        <taxon>Chelicerata</taxon>
        <taxon>Arachnida</taxon>
        <taxon>Acari</taxon>
        <taxon>Parasitiformes</taxon>
        <taxon>Ixodida</taxon>
        <taxon>Ixodoidea</taxon>
        <taxon>Ixodidae</taxon>
        <taxon>Hyalomminae</taxon>
        <taxon>Hyalomma</taxon>
    </lineage>
</organism>
<evidence type="ECO:0000313" key="2">
    <source>
        <dbReference type="Proteomes" id="UP000821845"/>
    </source>
</evidence>
<dbReference type="Proteomes" id="UP000821845">
    <property type="component" value="Chromosome 9"/>
</dbReference>
<evidence type="ECO:0000313" key="1">
    <source>
        <dbReference type="EMBL" id="KAH6922307.1"/>
    </source>
</evidence>